<protein>
    <submittedName>
        <fullName evidence="1">Uncharacterized protein</fullName>
    </submittedName>
</protein>
<gene>
    <name evidence="1" type="ORF">HDA45_004414</name>
</gene>
<name>A0A841B4T9_9PSEU</name>
<evidence type="ECO:0000313" key="1">
    <source>
        <dbReference type="EMBL" id="MBB5854327.1"/>
    </source>
</evidence>
<proteinExistence type="predicted"/>
<keyword evidence="2" id="KW-1185">Reference proteome</keyword>
<accession>A0A841B4T9</accession>
<dbReference type="RefSeq" id="WP_184898249.1">
    <property type="nucleotide sequence ID" value="NZ_JACHMX010000001.1"/>
</dbReference>
<dbReference type="Proteomes" id="UP000580861">
    <property type="component" value="Unassembled WGS sequence"/>
</dbReference>
<evidence type="ECO:0000313" key="2">
    <source>
        <dbReference type="Proteomes" id="UP000580861"/>
    </source>
</evidence>
<sequence length="64" mass="5985">MILSSGAGGVVLGLGGVLLVGLLDDDGGGAGAVGVGSVAAPLEQAVTANSRTAVVRVPLDLCTP</sequence>
<reference evidence="1 2" key="1">
    <citation type="submission" date="2020-08" db="EMBL/GenBank/DDBJ databases">
        <title>Sequencing the genomes of 1000 actinobacteria strains.</title>
        <authorList>
            <person name="Klenk H.-P."/>
        </authorList>
    </citation>
    <scope>NUCLEOTIDE SEQUENCE [LARGE SCALE GENOMIC DNA]</scope>
    <source>
        <strain evidence="1 2">DSM 45272</strain>
    </source>
</reference>
<organism evidence="1 2">
    <name type="scientific">Amycolatopsis umgeniensis</name>
    <dbReference type="NCBI Taxonomy" id="336628"/>
    <lineage>
        <taxon>Bacteria</taxon>
        <taxon>Bacillati</taxon>
        <taxon>Actinomycetota</taxon>
        <taxon>Actinomycetes</taxon>
        <taxon>Pseudonocardiales</taxon>
        <taxon>Pseudonocardiaceae</taxon>
        <taxon>Amycolatopsis</taxon>
    </lineage>
</organism>
<dbReference type="EMBL" id="JACHMX010000001">
    <property type="protein sequence ID" value="MBB5854327.1"/>
    <property type="molecule type" value="Genomic_DNA"/>
</dbReference>
<dbReference type="AlphaFoldDB" id="A0A841B4T9"/>
<comment type="caution">
    <text evidence="1">The sequence shown here is derived from an EMBL/GenBank/DDBJ whole genome shotgun (WGS) entry which is preliminary data.</text>
</comment>